<dbReference type="STRING" id="1855383.SAMN05216548_1191"/>
<dbReference type="PANTHER" id="PTHR12684">
    <property type="entry name" value="PUTATIVE PHOSPHOTRANSFERASE"/>
    <property type="match status" value="1"/>
</dbReference>
<dbReference type="EMBL" id="FOFG01000019">
    <property type="protein sequence ID" value="SER44424.1"/>
    <property type="molecule type" value="Genomic_DNA"/>
</dbReference>
<dbReference type="InterPro" id="IPR002745">
    <property type="entry name" value="Ptrans_KptA/Tpt1"/>
</dbReference>
<gene>
    <name evidence="1" type="ORF">SAMN05216548_1191</name>
</gene>
<dbReference type="SUPFAM" id="SSF56399">
    <property type="entry name" value="ADP-ribosylation"/>
    <property type="match status" value="1"/>
</dbReference>
<name>A0A1H9P7X7_9HYPH</name>
<protein>
    <submittedName>
        <fullName evidence="1">Putative RNA 2'-phosphotransferase</fullName>
    </submittedName>
</protein>
<sequence>MSKEISKFLSYILRHAPKTIGLHLDVNGWADVSELLTKAERAGKTIDLETLRTVVSESDKRRSTISDEGSRIRAEKGHSVAVDLGLAASEPPTLL</sequence>
<dbReference type="Gene3D" id="1.10.10.970">
    <property type="entry name" value="RNA 2'-phosphotransferase, Tpt1/KptA family, N-terminal domain"/>
    <property type="match status" value="1"/>
</dbReference>
<dbReference type="PANTHER" id="PTHR12684:SF2">
    <property type="entry name" value="TRNA 2'-PHOSPHOTRANSFERASE 1"/>
    <property type="match status" value="1"/>
</dbReference>
<accession>A0A1H9P7X7</accession>
<dbReference type="GO" id="GO:0000215">
    <property type="term" value="F:tRNA 2'-phosphotransferase activity"/>
    <property type="evidence" value="ECO:0007669"/>
    <property type="project" value="TreeGrafter"/>
</dbReference>
<dbReference type="InterPro" id="IPR042080">
    <property type="entry name" value="RNA_2'-PTrans_N"/>
</dbReference>
<evidence type="ECO:0000313" key="1">
    <source>
        <dbReference type="EMBL" id="SER44424.1"/>
    </source>
</evidence>
<dbReference type="AlphaFoldDB" id="A0A1H9P7X7"/>
<keyword evidence="1" id="KW-0808">Transferase</keyword>
<proteinExistence type="predicted"/>
<dbReference type="Proteomes" id="UP000199647">
    <property type="component" value="Unassembled WGS sequence"/>
</dbReference>
<organism evidence="1 2">
    <name type="scientific">Faunimonas pinastri</name>
    <dbReference type="NCBI Taxonomy" id="1855383"/>
    <lineage>
        <taxon>Bacteria</taxon>
        <taxon>Pseudomonadati</taxon>
        <taxon>Pseudomonadota</taxon>
        <taxon>Alphaproteobacteria</taxon>
        <taxon>Hyphomicrobiales</taxon>
        <taxon>Afifellaceae</taxon>
        <taxon>Faunimonas</taxon>
    </lineage>
</organism>
<reference evidence="1 2" key="1">
    <citation type="submission" date="2016-10" db="EMBL/GenBank/DDBJ databases">
        <authorList>
            <person name="de Groot N.N."/>
        </authorList>
    </citation>
    <scope>NUCLEOTIDE SEQUENCE [LARGE SCALE GENOMIC DNA]</scope>
    <source>
        <strain evidence="1 2">A52C2</strain>
    </source>
</reference>
<dbReference type="Pfam" id="PF01885">
    <property type="entry name" value="PTS_2-RNA"/>
    <property type="match status" value="1"/>
</dbReference>
<evidence type="ECO:0000313" key="2">
    <source>
        <dbReference type="Proteomes" id="UP000199647"/>
    </source>
</evidence>
<dbReference type="GO" id="GO:0008033">
    <property type="term" value="P:tRNA processing"/>
    <property type="evidence" value="ECO:0007669"/>
    <property type="project" value="TreeGrafter"/>
</dbReference>
<keyword evidence="2" id="KW-1185">Reference proteome</keyword>